<keyword evidence="2" id="KW-1185">Reference proteome</keyword>
<dbReference type="Proteomes" id="UP000016932">
    <property type="component" value="Unassembled WGS sequence"/>
</dbReference>
<evidence type="ECO:0000313" key="2">
    <source>
        <dbReference type="Proteomes" id="UP000016932"/>
    </source>
</evidence>
<dbReference type="AlphaFoldDB" id="M3AML3"/>
<dbReference type="VEuPathDB" id="FungiDB:MYCFIDRAFT_171680"/>
<dbReference type="EMBL" id="KB446556">
    <property type="protein sequence ID" value="EME85811.1"/>
    <property type="molecule type" value="Genomic_DNA"/>
</dbReference>
<evidence type="ECO:0000313" key="1">
    <source>
        <dbReference type="EMBL" id="EME85811.1"/>
    </source>
</evidence>
<dbReference type="KEGG" id="pfj:MYCFIDRAFT_171680"/>
<protein>
    <submittedName>
        <fullName evidence="1">Uncharacterized protein</fullName>
    </submittedName>
</protein>
<dbReference type="HOGENOM" id="CLU_1086346_0_0_1"/>
<gene>
    <name evidence="1" type="ORF">MYCFIDRAFT_171680</name>
</gene>
<organism evidence="1 2">
    <name type="scientific">Pseudocercospora fijiensis (strain CIRAD86)</name>
    <name type="common">Black leaf streak disease fungus</name>
    <name type="synonym">Mycosphaerella fijiensis</name>
    <dbReference type="NCBI Taxonomy" id="383855"/>
    <lineage>
        <taxon>Eukaryota</taxon>
        <taxon>Fungi</taxon>
        <taxon>Dikarya</taxon>
        <taxon>Ascomycota</taxon>
        <taxon>Pezizomycotina</taxon>
        <taxon>Dothideomycetes</taxon>
        <taxon>Dothideomycetidae</taxon>
        <taxon>Mycosphaerellales</taxon>
        <taxon>Mycosphaerellaceae</taxon>
        <taxon>Pseudocercospora</taxon>
    </lineage>
</organism>
<dbReference type="RefSeq" id="XP_007923298.1">
    <property type="nucleotide sequence ID" value="XM_007925107.1"/>
</dbReference>
<reference evidence="1 2" key="1">
    <citation type="journal article" date="2012" name="PLoS Pathog.">
        <title>Diverse lifestyles and strategies of plant pathogenesis encoded in the genomes of eighteen Dothideomycetes fungi.</title>
        <authorList>
            <person name="Ohm R.A."/>
            <person name="Feau N."/>
            <person name="Henrissat B."/>
            <person name="Schoch C.L."/>
            <person name="Horwitz B.A."/>
            <person name="Barry K.W."/>
            <person name="Condon B.J."/>
            <person name="Copeland A.C."/>
            <person name="Dhillon B."/>
            <person name="Glaser F."/>
            <person name="Hesse C.N."/>
            <person name="Kosti I."/>
            <person name="LaButti K."/>
            <person name="Lindquist E.A."/>
            <person name="Lucas S."/>
            <person name="Salamov A.A."/>
            <person name="Bradshaw R.E."/>
            <person name="Ciuffetti L."/>
            <person name="Hamelin R.C."/>
            <person name="Kema G.H.J."/>
            <person name="Lawrence C."/>
            <person name="Scott J.A."/>
            <person name="Spatafora J.W."/>
            <person name="Turgeon B.G."/>
            <person name="de Wit P.J.G.M."/>
            <person name="Zhong S."/>
            <person name="Goodwin S.B."/>
            <person name="Grigoriev I.V."/>
        </authorList>
    </citation>
    <scope>NUCLEOTIDE SEQUENCE [LARGE SCALE GENOMIC DNA]</scope>
    <source>
        <strain evidence="1 2">CIRAD86</strain>
    </source>
</reference>
<sequence>MWWCRGERLKEKRPQCGSKDAPSQKTRTIALVALARNPRKSTTAHLQISPTSTLRHSIAARTAMTGAREVKVALSKVSVRPVTESEYQNTQGQVLQGDSPFPLNVVGSEDTVHYPRRRVGDEVRICQSEHDEVKLGSKDKCQKHDSGRTILPGSIGSILRAENDNGGDMNKHFHNLVSNFHSSKKKLTKKEDCHRCIPSCPMRAGFEPTPPKRIDYNQWIFNVNMLEFLTHGASASRCAHVYAPETLKRATSVPLL</sequence>
<proteinExistence type="predicted"/>
<dbReference type="GeneID" id="19332679"/>
<name>M3AML3_PSEFD</name>
<accession>M3AML3</accession>